<proteinExistence type="predicted"/>
<feature type="region of interest" description="Disordered" evidence="3">
    <location>
        <begin position="621"/>
        <end position="655"/>
    </location>
</feature>
<dbReference type="InterPro" id="IPR036028">
    <property type="entry name" value="SH3-like_dom_sf"/>
</dbReference>
<evidence type="ECO:0000256" key="1">
    <source>
        <dbReference type="ARBA" id="ARBA00022443"/>
    </source>
</evidence>
<accession>A0A1Y1X5G7</accession>
<sequence>MLKKSSPSKSSELDRVYIVAGIDFGTTCSGFAFANKKDLDKTTTPILNDYINWRDQPFAFPKTSTSLLYDHEGNVKKWGWSADKYKSSHAGDYYVKNIKLYLDEDLLPTLPNPRTFLPPGKIVVDVIADYLKKLLEVLMDELREKYGNDVSIENVLFCLTVPAMWSDRAKHSMRVAAEKAGMVQSRYSQRLILVLEPEAAAYYIMNYSPRKIGLEPNDRLMVVDAGGGTADLIVHRLKRSGNLEEVCRGSGESCGSTFVDEEMYTWLKNKLGPVWKRMEADNVSLAEYFNEPWQKIKLSFRGDMDDESFDIPAKLSKAYMTNEDRIRLNGGDEIIITEADVRSFFHKSVVKIKKLIRDLLDECGGKIEKCILVGGFGSSQYLLNCIKKDFGSCFNQILRTEEPGSAILKGAVLCGLDPFFIQARRCALSYGIEAIAKVSSWKLGIIPGKKKKPGLFIQIAEKGELIEASQYKEKGIFRPAKPNQTILPIKIYSINERKAEFKRVHKDGFSYHGKISVSMPDVGRGIDRPVMVRMYLGQPDIKVVAINVNTGEEYSTTFNPFASLEDMQNSGSSQYNYTSTDSMNRSLISRSSHPNLHMASLRTELTQEKSLYTRASQPNLRHMSQMDSGYGGGSNSTISNNRNSRSNKIGMSRSGVTSYPGSGALIASTSTSNNITDYQNQMLLPSKRYSQQSQKSQKSHISRRKEPEITCYKVAHKYEPQKADEMCLHVGDIVTVDQSWDDGWAYGKNLSSKDQGIFPLDYLIKLPPTSNYHYSRRHSGGGNTSSNNPNTSTIMTSNNNNNNNNNMNNNNNNNMNTNMNNSTIMTSNSFIQSR</sequence>
<feature type="region of interest" description="Disordered" evidence="3">
    <location>
        <begin position="775"/>
        <end position="834"/>
    </location>
</feature>
<dbReference type="AlphaFoldDB" id="A0A1Y1X5G7"/>
<keyword evidence="1 2" id="KW-0728">SH3 domain</keyword>
<evidence type="ECO:0000256" key="3">
    <source>
        <dbReference type="SAM" id="MobiDB-lite"/>
    </source>
</evidence>
<dbReference type="Pfam" id="PF14604">
    <property type="entry name" value="SH3_9"/>
    <property type="match status" value="1"/>
</dbReference>
<dbReference type="SMART" id="SM00326">
    <property type="entry name" value="SH3"/>
    <property type="match status" value="1"/>
</dbReference>
<dbReference type="CDD" id="cd10229">
    <property type="entry name" value="ASKHA_NBD_HSP70_HSPA12"/>
    <property type="match status" value="1"/>
</dbReference>
<dbReference type="Proteomes" id="UP000193944">
    <property type="component" value="Unassembled WGS sequence"/>
</dbReference>
<protein>
    <recommendedName>
        <fullName evidence="4">SH3 domain-containing protein</fullName>
    </recommendedName>
</protein>
<dbReference type="SUPFAM" id="SSF53067">
    <property type="entry name" value="Actin-like ATPase domain"/>
    <property type="match status" value="2"/>
</dbReference>
<dbReference type="Gene3D" id="3.90.640.10">
    <property type="entry name" value="Actin, Chain A, domain 4"/>
    <property type="match status" value="1"/>
</dbReference>
<comment type="caution">
    <text evidence="5">The sequence shown here is derived from an EMBL/GenBank/DDBJ whole genome shotgun (WGS) entry which is preliminary data.</text>
</comment>
<feature type="compositionally biased region" description="Low complexity" evidence="3">
    <location>
        <begin position="635"/>
        <end position="650"/>
    </location>
</feature>
<evidence type="ECO:0000313" key="5">
    <source>
        <dbReference type="EMBL" id="ORX81057.1"/>
    </source>
</evidence>
<dbReference type="EMBL" id="MCFG01000128">
    <property type="protein sequence ID" value="ORX81057.1"/>
    <property type="molecule type" value="Genomic_DNA"/>
</dbReference>
<dbReference type="PANTHER" id="PTHR14187:SF5">
    <property type="entry name" value="HEAT SHOCK 70 KDA PROTEIN 12A"/>
    <property type="match status" value="1"/>
</dbReference>
<dbReference type="InterPro" id="IPR043129">
    <property type="entry name" value="ATPase_NBD"/>
</dbReference>
<reference evidence="5 6" key="2">
    <citation type="submission" date="2016-08" db="EMBL/GenBank/DDBJ databases">
        <title>Pervasive Adenine N6-methylation of Active Genes in Fungi.</title>
        <authorList>
            <consortium name="DOE Joint Genome Institute"/>
            <person name="Mondo S.J."/>
            <person name="Dannebaum R.O."/>
            <person name="Kuo R.C."/>
            <person name="Labutti K."/>
            <person name="Haridas S."/>
            <person name="Kuo A."/>
            <person name="Salamov A."/>
            <person name="Ahrendt S.R."/>
            <person name="Lipzen A."/>
            <person name="Sullivan W."/>
            <person name="Andreopoulos W.B."/>
            <person name="Clum A."/>
            <person name="Lindquist E."/>
            <person name="Daum C."/>
            <person name="Ramamoorthy G.K."/>
            <person name="Gryganskyi A."/>
            <person name="Culley D."/>
            <person name="Magnuson J.K."/>
            <person name="James T.Y."/>
            <person name="O'Malley M.A."/>
            <person name="Stajich J.E."/>
            <person name="Spatafora J.W."/>
            <person name="Visel A."/>
            <person name="Grigoriev I.V."/>
        </authorList>
    </citation>
    <scope>NUCLEOTIDE SEQUENCE [LARGE SCALE GENOMIC DNA]</scope>
    <source>
        <strain evidence="5 6">S4</strain>
    </source>
</reference>
<dbReference type="SUPFAM" id="SSF50044">
    <property type="entry name" value="SH3-domain"/>
    <property type="match status" value="1"/>
</dbReference>
<gene>
    <name evidence="5" type="ORF">BCR32DRAFT_293502</name>
</gene>
<dbReference type="Gene3D" id="3.30.420.40">
    <property type="match status" value="2"/>
</dbReference>
<feature type="compositionally biased region" description="Low complexity" evidence="3">
    <location>
        <begin position="784"/>
        <end position="834"/>
    </location>
</feature>
<keyword evidence="6" id="KW-1185">Reference proteome</keyword>
<evidence type="ECO:0000313" key="6">
    <source>
        <dbReference type="Proteomes" id="UP000193944"/>
    </source>
</evidence>
<organism evidence="5 6">
    <name type="scientific">Anaeromyces robustus</name>
    <dbReference type="NCBI Taxonomy" id="1754192"/>
    <lineage>
        <taxon>Eukaryota</taxon>
        <taxon>Fungi</taxon>
        <taxon>Fungi incertae sedis</taxon>
        <taxon>Chytridiomycota</taxon>
        <taxon>Chytridiomycota incertae sedis</taxon>
        <taxon>Neocallimastigomycetes</taxon>
        <taxon>Neocallimastigales</taxon>
        <taxon>Neocallimastigaceae</taxon>
        <taxon>Anaeromyces</taxon>
    </lineage>
</organism>
<evidence type="ECO:0000259" key="4">
    <source>
        <dbReference type="PROSITE" id="PS50002"/>
    </source>
</evidence>
<reference evidence="5 6" key="1">
    <citation type="submission" date="2016-08" db="EMBL/GenBank/DDBJ databases">
        <title>A Parts List for Fungal Cellulosomes Revealed by Comparative Genomics.</title>
        <authorList>
            <consortium name="DOE Joint Genome Institute"/>
            <person name="Haitjema C.H."/>
            <person name="Gilmore S.P."/>
            <person name="Henske J.K."/>
            <person name="Solomon K.V."/>
            <person name="De Groot R."/>
            <person name="Kuo A."/>
            <person name="Mondo S.J."/>
            <person name="Salamov A.A."/>
            <person name="Labutti K."/>
            <person name="Zhao Z."/>
            <person name="Chiniquy J."/>
            <person name="Barry K."/>
            <person name="Brewer H.M."/>
            <person name="Purvine S.O."/>
            <person name="Wright A.T."/>
            <person name="Boxma B."/>
            <person name="Van Alen T."/>
            <person name="Hackstein J.H."/>
            <person name="Baker S.E."/>
            <person name="Grigoriev I.V."/>
            <person name="O'Malley M.A."/>
        </authorList>
    </citation>
    <scope>NUCLEOTIDE SEQUENCE [LARGE SCALE GENOMIC DNA]</scope>
    <source>
        <strain evidence="5 6">S4</strain>
    </source>
</reference>
<dbReference type="Gene3D" id="2.30.30.40">
    <property type="entry name" value="SH3 Domains"/>
    <property type="match status" value="1"/>
</dbReference>
<evidence type="ECO:0000256" key="2">
    <source>
        <dbReference type="PROSITE-ProRule" id="PRU00192"/>
    </source>
</evidence>
<dbReference type="CDD" id="cd00174">
    <property type="entry name" value="SH3"/>
    <property type="match status" value="1"/>
</dbReference>
<feature type="domain" description="SH3" evidence="4">
    <location>
        <begin position="707"/>
        <end position="768"/>
    </location>
</feature>
<name>A0A1Y1X5G7_9FUNG</name>
<dbReference type="PANTHER" id="PTHR14187">
    <property type="entry name" value="ALPHA KINASE/ELONGATION FACTOR 2 KINASE"/>
    <property type="match status" value="1"/>
</dbReference>
<dbReference type="STRING" id="1754192.A0A1Y1X5G7"/>
<dbReference type="OrthoDB" id="2963168at2759"/>
<dbReference type="PROSITE" id="PS50002">
    <property type="entry name" value="SH3"/>
    <property type="match status" value="1"/>
</dbReference>
<dbReference type="InterPro" id="IPR001452">
    <property type="entry name" value="SH3_domain"/>
</dbReference>